<evidence type="ECO:0000313" key="5">
    <source>
        <dbReference type="EMBL" id="MBC5661704.1"/>
    </source>
</evidence>
<accession>A0A8I0DSV1</accession>
<proteinExistence type="predicted"/>
<evidence type="ECO:0000313" key="6">
    <source>
        <dbReference type="Proteomes" id="UP000615234"/>
    </source>
</evidence>
<dbReference type="CDD" id="cd14256">
    <property type="entry name" value="Dockerin_I"/>
    <property type="match status" value="1"/>
</dbReference>
<dbReference type="PROSITE" id="PS00018">
    <property type="entry name" value="EF_HAND_1"/>
    <property type="match status" value="1"/>
</dbReference>
<evidence type="ECO:0000256" key="1">
    <source>
        <dbReference type="SAM" id="MobiDB-lite"/>
    </source>
</evidence>
<evidence type="ECO:0000256" key="2">
    <source>
        <dbReference type="SAM" id="SignalP"/>
    </source>
</evidence>
<reference evidence="5 6" key="1">
    <citation type="submission" date="2020-08" db="EMBL/GenBank/DDBJ databases">
        <title>Genome public.</title>
        <authorList>
            <person name="Liu C."/>
            <person name="Sun Q."/>
        </authorList>
    </citation>
    <scope>NUCLEOTIDE SEQUENCE [LARGE SCALE GENOMIC DNA]</scope>
    <source>
        <strain evidence="5 6">NSJ-10</strain>
    </source>
</reference>
<comment type="caution">
    <text evidence="5">The sequence shown here is derived from an EMBL/GenBank/DDBJ whole genome shotgun (WGS) entry which is preliminary data.</text>
</comment>
<dbReference type="InterPro" id="IPR003646">
    <property type="entry name" value="SH3-like_bac-type"/>
</dbReference>
<keyword evidence="2" id="KW-0732">Signal</keyword>
<dbReference type="GO" id="GO:0000272">
    <property type="term" value="P:polysaccharide catabolic process"/>
    <property type="evidence" value="ECO:0007669"/>
    <property type="project" value="InterPro"/>
</dbReference>
<feature type="chain" id="PRO_5034740658" evidence="2">
    <location>
        <begin position="39"/>
        <end position="694"/>
    </location>
</feature>
<protein>
    <submittedName>
        <fullName evidence="5">Cadherin-like beta sandwich domain-containing protein</fullName>
    </submittedName>
</protein>
<sequence length="694" mass="75190">MNNKRLSNRPYRSAILAIAALICCLVVCLFMNSGLSDAAGKSGHIKDGVTNVYFRDAPGGNPVTDHGSNIMLNGGHKLTILNTSNSSWYKVSLVYNKTTYTGYVSASYVTIDKTDSSDKNNTTATTESSGKKSDKDFESYMNDQGFPESYKAQLRELHEAHPSWTFKAVQTGIDWDDLVDNERNKSGQIKNLVQGTSSYPRYNWRSTTIGYNIKTDTWASFDGNCWYAASDKLVSYYLDPRVYLYERFVFAFENLSYEDSQSKSGVESILNGTFMYKSKPSGSNSTYSELIIKAGKAVGVSPYHIASRIKQEVGSSLSSATNGKHSVYPGIYNFYNIGGFDSVTGNAVTNALKWASSGSTYGRPWNTVYKSIYGGAQYIGNNYILQKQNTLYTQKFNVTNTSALYSHQYMTNVQAASSEASKVYDAYSGAGTLNNSITFCIPVYKNMPDTMVSKLADSGNPNNYLKSLSIDNYSLTPTFAVNTTTKYSLIVSEKTSSVTISASPVNKNASVSGTGKVSLSKGTNTVKITVKAQSGAKRTYTLTIVRGKSSGNSGSDPEFDGNYTVSDGTITGVAVSTTVSAFVSNLGCTNGTVSVRTSSGEEKTSDRIGTGDIVKITVSGNTSTYTVIIFGDVNGDGIINALDLLKIQKHIIGASTLKDPYLKAANIKRSGMLSALDLLKVQKYLMGAAQIMQQ</sequence>
<feature type="domain" description="SH3b" evidence="4">
    <location>
        <begin position="40"/>
        <end position="113"/>
    </location>
</feature>
<dbReference type="InterPro" id="IPR036439">
    <property type="entry name" value="Dockerin_dom_sf"/>
</dbReference>
<organism evidence="5 6">
    <name type="scientific">Coprococcus hominis</name>
    <name type="common">ex Liu et al. 2022</name>
    <dbReference type="NCBI Taxonomy" id="2763039"/>
    <lineage>
        <taxon>Bacteria</taxon>
        <taxon>Bacillati</taxon>
        <taxon>Bacillota</taxon>
        <taxon>Clostridia</taxon>
        <taxon>Lachnospirales</taxon>
        <taxon>Lachnospiraceae</taxon>
        <taxon>Coprococcus</taxon>
    </lineage>
</organism>
<dbReference type="InterPro" id="IPR002105">
    <property type="entry name" value="Dockerin_1_rpt"/>
</dbReference>
<dbReference type="PROSITE" id="PS51781">
    <property type="entry name" value="SH3B"/>
    <property type="match status" value="1"/>
</dbReference>
<dbReference type="InterPro" id="IPR018247">
    <property type="entry name" value="EF_Hand_1_Ca_BS"/>
</dbReference>
<dbReference type="InterPro" id="IPR016134">
    <property type="entry name" value="Dockerin_dom"/>
</dbReference>
<evidence type="ECO:0000259" key="4">
    <source>
        <dbReference type="PROSITE" id="PS51781"/>
    </source>
</evidence>
<dbReference type="InterPro" id="IPR025883">
    <property type="entry name" value="Cadherin-like_domain"/>
</dbReference>
<feature type="region of interest" description="Disordered" evidence="1">
    <location>
        <begin position="115"/>
        <end position="137"/>
    </location>
</feature>
<dbReference type="EMBL" id="JACOOX010000001">
    <property type="protein sequence ID" value="MBC5661704.1"/>
    <property type="molecule type" value="Genomic_DNA"/>
</dbReference>
<feature type="compositionally biased region" description="Polar residues" evidence="1">
    <location>
        <begin position="119"/>
        <end position="128"/>
    </location>
</feature>
<dbReference type="Proteomes" id="UP000615234">
    <property type="component" value="Unassembled WGS sequence"/>
</dbReference>
<dbReference type="PROSITE" id="PS51766">
    <property type="entry name" value="DOCKERIN"/>
    <property type="match status" value="1"/>
</dbReference>
<dbReference type="PROSITE" id="PS00448">
    <property type="entry name" value="CLOS_CELLULOSOME_RPT"/>
    <property type="match status" value="1"/>
</dbReference>
<dbReference type="Pfam" id="PF12733">
    <property type="entry name" value="Cadherin-like"/>
    <property type="match status" value="1"/>
</dbReference>
<dbReference type="Gene3D" id="1.10.1330.10">
    <property type="entry name" value="Dockerin domain"/>
    <property type="match status" value="1"/>
</dbReference>
<dbReference type="SUPFAM" id="SSF63446">
    <property type="entry name" value="Type I dockerin domain"/>
    <property type="match status" value="1"/>
</dbReference>
<keyword evidence="6" id="KW-1185">Reference proteome</keyword>
<gene>
    <name evidence="5" type="ORF">H8S09_02150</name>
</gene>
<evidence type="ECO:0000259" key="3">
    <source>
        <dbReference type="PROSITE" id="PS51766"/>
    </source>
</evidence>
<name>A0A8I0DSV1_9FIRM</name>
<dbReference type="Pfam" id="PF00404">
    <property type="entry name" value="Dockerin_1"/>
    <property type="match status" value="1"/>
</dbReference>
<dbReference type="GO" id="GO:0004553">
    <property type="term" value="F:hydrolase activity, hydrolyzing O-glycosyl compounds"/>
    <property type="evidence" value="ECO:0007669"/>
    <property type="project" value="InterPro"/>
</dbReference>
<dbReference type="RefSeq" id="WP_186847280.1">
    <property type="nucleotide sequence ID" value="NZ_JACOOX010000001.1"/>
</dbReference>
<feature type="signal peptide" evidence="2">
    <location>
        <begin position="1"/>
        <end position="38"/>
    </location>
</feature>
<feature type="domain" description="Dockerin" evidence="3">
    <location>
        <begin position="626"/>
        <end position="694"/>
    </location>
</feature>
<dbReference type="Gene3D" id="2.30.30.40">
    <property type="entry name" value="SH3 Domains"/>
    <property type="match status" value="1"/>
</dbReference>
<dbReference type="AlphaFoldDB" id="A0A8I0DSV1"/>